<organism evidence="1 2">
    <name type="scientific">Moraxella bovis</name>
    <dbReference type="NCBI Taxonomy" id="476"/>
    <lineage>
        <taxon>Bacteria</taxon>
        <taxon>Pseudomonadati</taxon>
        <taxon>Pseudomonadota</taxon>
        <taxon>Gammaproteobacteria</taxon>
        <taxon>Moraxellales</taxon>
        <taxon>Moraxellaceae</taxon>
        <taxon>Moraxella</taxon>
    </lineage>
</organism>
<evidence type="ECO:0000313" key="2">
    <source>
        <dbReference type="Proteomes" id="UP001163632"/>
    </source>
</evidence>
<gene>
    <name evidence="1" type="ORF">LP092_13645</name>
</gene>
<protein>
    <submittedName>
        <fullName evidence="1">Uncharacterized protein</fullName>
    </submittedName>
</protein>
<dbReference type="RefSeq" id="WP_264697115.1">
    <property type="nucleotide sequence ID" value="NZ_CP087830.1"/>
</dbReference>
<sequence>MYKIPKLKWSDSLEQVLDNYRKVWFTTNTFNDYYIQKEDDLFYCYYGNGRYREFKSLDDAKDWVENTHYPDQVNKYMEKVDVK</sequence>
<keyword evidence="2" id="KW-1185">Reference proteome</keyword>
<name>A0ABY6M600_MORBO</name>
<accession>A0ABY6M600</accession>
<proteinExistence type="predicted"/>
<reference evidence="1" key="1">
    <citation type="journal article" date="2022" name="BMC Microbiol.">
        <title>Whole genome sequencing of Moraxella bovis strains from North America reveals two genotypes with different genetic determinants.</title>
        <authorList>
            <person name="Wynn E.L."/>
            <person name="Hille M.M."/>
            <person name="Loy J.D."/>
            <person name="Schuller G."/>
            <person name="Kuhn K.L."/>
            <person name="Dickey A.M."/>
            <person name="Bono J.L."/>
            <person name="Clawson M.L."/>
        </authorList>
    </citation>
    <scope>NUCLEOTIDE SEQUENCE</scope>
    <source>
        <strain evidence="1">SAM102599</strain>
    </source>
</reference>
<evidence type="ECO:0000313" key="1">
    <source>
        <dbReference type="EMBL" id="UZA02960.1"/>
    </source>
</evidence>
<dbReference type="Proteomes" id="UP001163632">
    <property type="component" value="Chromosome"/>
</dbReference>
<dbReference type="EMBL" id="CP087830">
    <property type="protein sequence ID" value="UZA02960.1"/>
    <property type="molecule type" value="Genomic_DNA"/>
</dbReference>